<keyword evidence="5 10" id="KW-0963">Cytoplasm</keyword>
<keyword evidence="6 10" id="KW-0554">One-carbon metabolism</keyword>
<feature type="binding site" evidence="10">
    <location>
        <begin position="125"/>
        <end position="127"/>
    </location>
    <ligand>
        <name>(6S)-5,6,7,8-tetrahydrofolate</name>
        <dbReference type="ChEBI" id="CHEBI:57453"/>
    </ligand>
</feature>
<dbReference type="CDD" id="cd00378">
    <property type="entry name" value="SHMT"/>
    <property type="match status" value="1"/>
</dbReference>
<dbReference type="InterPro" id="IPR015422">
    <property type="entry name" value="PyrdxlP-dep_Trfase_small"/>
</dbReference>
<keyword evidence="8 10" id="KW-0663">Pyridoxal phosphate</keyword>
<comment type="catalytic activity">
    <reaction evidence="10">
        <text>(6R)-5,10-methylene-5,6,7,8-tetrahydrofolate + glycine + H2O = (6S)-5,6,7,8-tetrahydrofolate + L-serine</text>
        <dbReference type="Rhea" id="RHEA:15481"/>
        <dbReference type="ChEBI" id="CHEBI:15377"/>
        <dbReference type="ChEBI" id="CHEBI:15636"/>
        <dbReference type="ChEBI" id="CHEBI:33384"/>
        <dbReference type="ChEBI" id="CHEBI:57305"/>
        <dbReference type="ChEBI" id="CHEBI:57453"/>
        <dbReference type="EC" id="2.1.2.1"/>
    </reaction>
</comment>
<dbReference type="Proteomes" id="UP000199258">
    <property type="component" value="Unassembled WGS sequence"/>
</dbReference>
<dbReference type="InterPro" id="IPR015424">
    <property type="entry name" value="PyrdxlP-dep_Trfase"/>
</dbReference>
<dbReference type="SUPFAM" id="SSF53383">
    <property type="entry name" value="PLP-dependent transferases"/>
    <property type="match status" value="1"/>
</dbReference>
<accession>A0A1G8HDW4</accession>
<dbReference type="UniPathway" id="UPA00193"/>
<dbReference type="InterPro" id="IPR001085">
    <property type="entry name" value="Ser_HO-MeTrfase"/>
</dbReference>
<evidence type="ECO:0000313" key="13">
    <source>
        <dbReference type="EMBL" id="SDI04868.1"/>
    </source>
</evidence>
<dbReference type="GO" id="GO:0019264">
    <property type="term" value="P:glycine biosynthetic process from serine"/>
    <property type="evidence" value="ECO:0007669"/>
    <property type="project" value="UniProtKB-UniRule"/>
</dbReference>
<dbReference type="STRING" id="335973.SAMN04488693_105163"/>
<dbReference type="EC" id="2.1.2.1" evidence="10"/>
<dbReference type="GO" id="GO:0035999">
    <property type="term" value="P:tetrahydrofolate interconversion"/>
    <property type="evidence" value="ECO:0007669"/>
    <property type="project" value="UniProtKB-UniRule"/>
</dbReference>
<dbReference type="GO" id="GO:0008168">
    <property type="term" value="F:methyltransferase activity"/>
    <property type="evidence" value="ECO:0007669"/>
    <property type="project" value="UniProtKB-KW"/>
</dbReference>
<evidence type="ECO:0000256" key="3">
    <source>
        <dbReference type="ARBA" id="ARBA00006376"/>
    </source>
</evidence>
<evidence type="ECO:0000256" key="4">
    <source>
        <dbReference type="ARBA" id="ARBA00011738"/>
    </source>
</evidence>
<feature type="binding site" evidence="10">
    <location>
        <position position="121"/>
    </location>
    <ligand>
        <name>(6S)-5,6,7,8-tetrahydrofolate</name>
        <dbReference type="ChEBI" id="CHEBI:57453"/>
    </ligand>
</feature>
<evidence type="ECO:0000256" key="6">
    <source>
        <dbReference type="ARBA" id="ARBA00022563"/>
    </source>
</evidence>
<dbReference type="RefSeq" id="WP_090585772.1">
    <property type="nucleotide sequence ID" value="NZ_FNDT01000005.1"/>
</dbReference>
<evidence type="ECO:0000256" key="9">
    <source>
        <dbReference type="ARBA" id="ARBA00054606"/>
    </source>
</evidence>
<dbReference type="Pfam" id="PF00464">
    <property type="entry name" value="SHMT"/>
    <property type="match status" value="1"/>
</dbReference>
<dbReference type="HAMAP" id="MF_00051">
    <property type="entry name" value="SHMT"/>
    <property type="match status" value="1"/>
</dbReference>
<comment type="cofactor">
    <cofactor evidence="1 10 11">
        <name>pyridoxal 5'-phosphate</name>
        <dbReference type="ChEBI" id="CHEBI:597326"/>
    </cofactor>
</comment>
<feature type="modified residue" description="N6-(pyridoxal phosphate)lysine" evidence="10 11">
    <location>
        <position position="230"/>
    </location>
</feature>
<dbReference type="GO" id="GO:0030170">
    <property type="term" value="F:pyridoxal phosphate binding"/>
    <property type="evidence" value="ECO:0007669"/>
    <property type="project" value="UniProtKB-UniRule"/>
</dbReference>
<comment type="subcellular location">
    <subcellularLocation>
        <location evidence="2 10">Cytoplasm</location>
    </subcellularLocation>
</comment>
<evidence type="ECO:0000259" key="12">
    <source>
        <dbReference type="Pfam" id="PF00464"/>
    </source>
</evidence>
<evidence type="ECO:0000313" key="14">
    <source>
        <dbReference type="Proteomes" id="UP000199258"/>
    </source>
</evidence>
<dbReference type="InterPro" id="IPR015421">
    <property type="entry name" value="PyrdxlP-dep_Trfase_major"/>
</dbReference>
<evidence type="ECO:0000256" key="5">
    <source>
        <dbReference type="ARBA" id="ARBA00022490"/>
    </source>
</evidence>
<evidence type="ECO:0000256" key="11">
    <source>
        <dbReference type="PIRSR" id="PIRSR000412-50"/>
    </source>
</evidence>
<keyword evidence="10" id="KW-0028">Amino-acid biosynthesis</keyword>
<dbReference type="PANTHER" id="PTHR11680:SF35">
    <property type="entry name" value="SERINE HYDROXYMETHYLTRANSFERASE 1"/>
    <property type="match status" value="1"/>
</dbReference>
<dbReference type="GO" id="GO:0032259">
    <property type="term" value="P:methylation"/>
    <property type="evidence" value="ECO:0007669"/>
    <property type="project" value="UniProtKB-KW"/>
</dbReference>
<keyword evidence="7 10" id="KW-0808">Transferase</keyword>
<proteinExistence type="inferred from homology"/>
<dbReference type="OrthoDB" id="9803846at2"/>
<evidence type="ECO:0000256" key="1">
    <source>
        <dbReference type="ARBA" id="ARBA00001933"/>
    </source>
</evidence>
<organism evidence="13 14">
    <name type="scientific">Arthrobacter subterraneus</name>
    <dbReference type="NCBI Taxonomy" id="335973"/>
    <lineage>
        <taxon>Bacteria</taxon>
        <taxon>Bacillati</taxon>
        <taxon>Actinomycetota</taxon>
        <taxon>Actinomycetes</taxon>
        <taxon>Micrococcales</taxon>
        <taxon>Micrococcaceae</taxon>
        <taxon>Arthrobacter</taxon>
    </lineage>
</organism>
<evidence type="ECO:0000256" key="7">
    <source>
        <dbReference type="ARBA" id="ARBA00022679"/>
    </source>
</evidence>
<sequence length="427" mass="45942">MTNLSITLAAADPEIKAAIDHELERQQSTLEMIASENFAPTAVMEAQGSVLTNKYAEGYPGKRYYGGCEHVDVIEQLAIDRVKALFGAEYANVQPHSGAQANAAAMFALLDPGDTILGLNLAHGGHLTHGMKINFSGKLYNVVPYHVREDDHRVDMAQVEALALEHRPKMIITGWSAYSRQLDFAEFRRIADLVGAFLLVDMAHFAGLVAAGLHPSPVPYADVVTTTTHKTLGGPRGGVILSRAGYSKKINSAVFPGQQGGPLQHVIAAKAVAFKMAATQDFRERQQRTLDGARALAGRLMEDDVARAGISVVTGGTDVHLVLVDLRNSELDGQQAEDRLHRIGITVNRNAVPFDPRPPMVSSGLRIGTPALATRGFGAGEFDEVADIIAAALSLDLTDELQAELRDRVAVLAEKFPLYPNLNGDLS</sequence>
<dbReference type="NCBIfam" id="NF000586">
    <property type="entry name" value="PRK00011.1"/>
    <property type="match status" value="1"/>
</dbReference>
<dbReference type="PIRSF" id="PIRSF000412">
    <property type="entry name" value="SHMT"/>
    <property type="match status" value="1"/>
</dbReference>
<dbReference type="UniPathway" id="UPA00288">
    <property type="reaction ID" value="UER01023"/>
</dbReference>
<comment type="similarity">
    <text evidence="3 10">Belongs to the SHMT family.</text>
</comment>
<dbReference type="Gene3D" id="3.90.1150.10">
    <property type="entry name" value="Aspartate Aminotransferase, domain 1"/>
    <property type="match status" value="1"/>
</dbReference>
<comment type="pathway">
    <text evidence="10">Amino-acid biosynthesis; glycine biosynthesis; glycine from L-serine: step 1/1.</text>
</comment>
<dbReference type="Gene3D" id="3.40.640.10">
    <property type="entry name" value="Type I PLP-dependent aspartate aminotransferase-like (Major domain)"/>
    <property type="match status" value="1"/>
</dbReference>
<dbReference type="GO" id="GO:0042803">
    <property type="term" value="F:protein homodimerization activity"/>
    <property type="evidence" value="ECO:0007669"/>
    <property type="project" value="UniProtKB-ARBA"/>
</dbReference>
<comment type="pathway">
    <text evidence="10">One-carbon metabolism; tetrahydrofolate interconversion.</text>
</comment>
<dbReference type="PANTHER" id="PTHR11680">
    <property type="entry name" value="SERINE HYDROXYMETHYLTRANSFERASE"/>
    <property type="match status" value="1"/>
</dbReference>
<reference evidence="13 14" key="1">
    <citation type="submission" date="2016-10" db="EMBL/GenBank/DDBJ databases">
        <authorList>
            <person name="de Groot N.N."/>
        </authorList>
    </citation>
    <scope>NUCLEOTIDE SEQUENCE [LARGE SCALE GENOMIC DNA]</scope>
    <source>
        <strain evidence="13 14">NP_1H</strain>
    </source>
</reference>
<dbReference type="GO" id="GO:0004372">
    <property type="term" value="F:glycine hydroxymethyltransferase activity"/>
    <property type="evidence" value="ECO:0007669"/>
    <property type="project" value="UniProtKB-UniRule"/>
</dbReference>
<dbReference type="InterPro" id="IPR049943">
    <property type="entry name" value="Ser_HO-MeTrfase-like"/>
</dbReference>
<comment type="function">
    <text evidence="9">Catalyzes the reversible interconversion of serine and glycine with tetrahydrofolate (THF) serving as the one-carbon carrier. This reaction serves as the major source of one-carbon groups required for the biosynthesis of purines, thymidylate, methionine, and other important biomolecules. Also exhibits THF-independent aldolase activity toward beta-hydroxyamino acids, producing glycine and aldehydes, via a retro-aldol mechanism. Thus, is able to catalyze the cleavage of L-allo-threonine.</text>
</comment>
<comment type="subunit">
    <text evidence="4 10">Homodimer.</text>
</comment>
<keyword evidence="14" id="KW-1185">Reference proteome</keyword>
<dbReference type="PROSITE" id="PS00096">
    <property type="entry name" value="SHMT"/>
    <property type="match status" value="1"/>
</dbReference>
<dbReference type="InterPro" id="IPR019798">
    <property type="entry name" value="Ser_HO-MeTrfase_PLP_BS"/>
</dbReference>
<evidence type="ECO:0000256" key="8">
    <source>
        <dbReference type="ARBA" id="ARBA00022898"/>
    </source>
</evidence>
<name>A0A1G8HDW4_9MICC</name>
<dbReference type="FunFam" id="3.40.640.10:FF:000001">
    <property type="entry name" value="Serine hydroxymethyltransferase"/>
    <property type="match status" value="1"/>
</dbReference>
<comment type="caution">
    <text evidence="10">Lacks conserved residue(s) required for the propagation of feature annotation.</text>
</comment>
<dbReference type="InterPro" id="IPR039429">
    <property type="entry name" value="SHMT-like_dom"/>
</dbReference>
<protein>
    <recommendedName>
        <fullName evidence="10">Serine hydroxymethyltransferase</fullName>
        <shortName evidence="10">SHMT</shortName>
        <shortName evidence="10">Serine methylase</shortName>
        <ecNumber evidence="10">2.1.2.1</ecNumber>
    </recommendedName>
</protein>
<feature type="domain" description="Serine hydroxymethyltransferase-like" evidence="12">
    <location>
        <begin position="9"/>
        <end position="389"/>
    </location>
</feature>
<gene>
    <name evidence="10" type="primary">glyA</name>
    <name evidence="13" type="ORF">SAMN04488693_105163</name>
</gene>
<feature type="site" description="Plays an important role in substrate specificity" evidence="10">
    <location>
        <position position="229"/>
    </location>
</feature>
<dbReference type="AlphaFoldDB" id="A0A1G8HDW4"/>
<dbReference type="EMBL" id="FNDT01000005">
    <property type="protein sequence ID" value="SDI04868.1"/>
    <property type="molecule type" value="Genomic_DNA"/>
</dbReference>
<evidence type="ECO:0000256" key="2">
    <source>
        <dbReference type="ARBA" id="ARBA00004496"/>
    </source>
</evidence>
<dbReference type="GO" id="GO:0005829">
    <property type="term" value="C:cytosol"/>
    <property type="evidence" value="ECO:0007669"/>
    <property type="project" value="TreeGrafter"/>
</dbReference>
<evidence type="ECO:0000256" key="10">
    <source>
        <dbReference type="HAMAP-Rule" id="MF_00051"/>
    </source>
</evidence>
<keyword evidence="13" id="KW-0489">Methyltransferase</keyword>